<dbReference type="PROSITE" id="PS51671">
    <property type="entry name" value="ACT"/>
    <property type="match status" value="1"/>
</dbReference>
<evidence type="ECO:0000313" key="4">
    <source>
        <dbReference type="Proteomes" id="UP000256485"/>
    </source>
</evidence>
<protein>
    <recommendedName>
        <fullName evidence="2">ACT domain-containing protein</fullName>
    </recommendedName>
</protein>
<evidence type="ECO:0000259" key="2">
    <source>
        <dbReference type="PROSITE" id="PS51671"/>
    </source>
</evidence>
<evidence type="ECO:0000313" key="3">
    <source>
        <dbReference type="EMBL" id="REF35262.1"/>
    </source>
</evidence>
<dbReference type="InterPro" id="IPR002912">
    <property type="entry name" value="ACT_dom"/>
</dbReference>
<gene>
    <name evidence="3" type="ORF">DFJ64_0636</name>
</gene>
<feature type="compositionally biased region" description="Basic and acidic residues" evidence="1">
    <location>
        <begin position="19"/>
        <end position="29"/>
    </location>
</feature>
<evidence type="ECO:0000256" key="1">
    <source>
        <dbReference type="SAM" id="MobiDB-lite"/>
    </source>
</evidence>
<dbReference type="Proteomes" id="UP000256485">
    <property type="component" value="Unassembled WGS sequence"/>
</dbReference>
<organism evidence="3 4">
    <name type="scientific">Thermasporomyces composti</name>
    <dbReference type="NCBI Taxonomy" id="696763"/>
    <lineage>
        <taxon>Bacteria</taxon>
        <taxon>Bacillati</taxon>
        <taxon>Actinomycetota</taxon>
        <taxon>Actinomycetes</taxon>
        <taxon>Propionibacteriales</taxon>
        <taxon>Nocardioidaceae</taxon>
        <taxon>Thermasporomyces</taxon>
    </lineage>
</organism>
<comment type="caution">
    <text evidence="3">The sequence shown here is derived from an EMBL/GenBank/DDBJ whole genome shotgun (WGS) entry which is preliminary data.</text>
</comment>
<dbReference type="InterPro" id="IPR045865">
    <property type="entry name" value="ACT-like_dom_sf"/>
</dbReference>
<reference evidence="3 4" key="1">
    <citation type="submission" date="2018-08" db="EMBL/GenBank/DDBJ databases">
        <title>Sequencing the genomes of 1000 actinobacteria strains.</title>
        <authorList>
            <person name="Klenk H.-P."/>
        </authorList>
    </citation>
    <scope>NUCLEOTIDE SEQUENCE [LARGE SCALE GENOMIC DNA]</scope>
    <source>
        <strain evidence="3 4">DSM 22891</strain>
    </source>
</reference>
<dbReference type="EMBL" id="QTUC01000001">
    <property type="protein sequence ID" value="REF35262.1"/>
    <property type="molecule type" value="Genomic_DNA"/>
</dbReference>
<accession>A0A3D9V0E1</accession>
<name>A0A3D9V0E1_THECX</name>
<feature type="domain" description="ACT" evidence="2">
    <location>
        <begin position="46"/>
        <end position="123"/>
    </location>
</feature>
<dbReference type="SUPFAM" id="SSF55021">
    <property type="entry name" value="ACT-like"/>
    <property type="match status" value="1"/>
</dbReference>
<proteinExistence type="predicted"/>
<keyword evidence="4" id="KW-1185">Reference proteome</keyword>
<dbReference type="AlphaFoldDB" id="A0A3D9V0E1"/>
<sequence length="270" mass="28495">MAPRRARVPSTPSEGPEEIAGRVRAREADQGCPAGGLSRDNRVVYLLRVVLPDQPGALGTVASALGHAGADIVAVDVVARQPDGTAVDDFVVELPLGGRADSLVTACQSVPGVRVTWLSRYDFGGKLRHDLEAIEAMTERPAEADRVLVEQVPTVFRADWAFLVSRDDAEKAVVRHATPTAPKPPDGDAFWLPLHSPTRLDIPDEWADKGWRHVAAAAVPVGGPNQSLVLGRSGGPEILDSELARLAHLAALAQTVTSLSADGDEPGDSA</sequence>
<dbReference type="Gene3D" id="3.30.70.260">
    <property type="match status" value="1"/>
</dbReference>
<feature type="region of interest" description="Disordered" evidence="1">
    <location>
        <begin position="1"/>
        <end position="34"/>
    </location>
</feature>